<feature type="chain" id="PRO_5038076992" description="Peptidase M12B propeptide domain-containing protein" evidence="2">
    <location>
        <begin position="28"/>
        <end position="283"/>
    </location>
</feature>
<evidence type="ECO:0000256" key="2">
    <source>
        <dbReference type="SAM" id="SignalP"/>
    </source>
</evidence>
<dbReference type="AlphaFoldDB" id="A0A913Y415"/>
<dbReference type="OrthoDB" id="5985446at2759"/>
<dbReference type="Pfam" id="PF01562">
    <property type="entry name" value="Pep_M12B_propep"/>
    <property type="match status" value="1"/>
</dbReference>
<sequence length="283" mass="32291">MNTVSRFVCNLPCHFFAFVAFIHCCRSLGSTVHNNQEEFVKRLKFYELVYPESKSFKSSLQVRFHAFKEDFRLDLWPNENLVPPNYSRETLPHARLARVGRVKRCFYTGKSRLHSDSSVALSNCNGLIGIIRLGLEEYFIEPFQKNGGHLVYRRSDLPTEESSVPLGCSTVKDRRAGVRHPVDGNTIRNSYSSSRMRRSPTDDVTMQLLVVVDKDMIGFHGNDTIEEYALTIMNMVWKCGNSFSGSLLEHKPCNVILFAARALALSIYICFAIICDFIDVRSL</sequence>
<dbReference type="EnsemblMetazoa" id="XM_021058785.2">
    <property type="protein sequence ID" value="XP_020914444.1"/>
    <property type="gene ID" value="LOC110252027"/>
</dbReference>
<dbReference type="InterPro" id="IPR002870">
    <property type="entry name" value="Peptidase_M12B_N"/>
</dbReference>
<keyword evidence="1" id="KW-1015">Disulfide bond</keyword>
<dbReference type="PANTHER" id="PTHR11905">
    <property type="entry name" value="ADAM A DISINTEGRIN AND METALLOPROTEASE DOMAIN"/>
    <property type="match status" value="1"/>
</dbReference>
<proteinExistence type="predicted"/>
<keyword evidence="5" id="KW-1185">Reference proteome</keyword>
<accession>A0A913Y415</accession>
<dbReference type="KEGG" id="epa:110252027"/>
<reference evidence="4" key="1">
    <citation type="submission" date="2022-11" db="UniProtKB">
        <authorList>
            <consortium name="EnsemblMetazoa"/>
        </authorList>
    </citation>
    <scope>IDENTIFICATION</scope>
</reference>
<dbReference type="RefSeq" id="XP_020914444.1">
    <property type="nucleotide sequence ID" value="XM_021058785.2"/>
</dbReference>
<dbReference type="PANTHER" id="PTHR11905:SF256">
    <property type="entry name" value="PEPTIDASE M12B DOMAIN-CONTAINING PROTEIN"/>
    <property type="match status" value="1"/>
</dbReference>
<evidence type="ECO:0000256" key="1">
    <source>
        <dbReference type="ARBA" id="ARBA00023157"/>
    </source>
</evidence>
<feature type="domain" description="Peptidase M12B propeptide" evidence="3">
    <location>
        <begin position="54"/>
        <end position="110"/>
    </location>
</feature>
<dbReference type="Proteomes" id="UP000887567">
    <property type="component" value="Unplaced"/>
</dbReference>
<evidence type="ECO:0000313" key="4">
    <source>
        <dbReference type="EnsemblMetazoa" id="XP_020914444.1"/>
    </source>
</evidence>
<name>A0A913Y415_EXADI</name>
<feature type="signal peptide" evidence="2">
    <location>
        <begin position="1"/>
        <end position="27"/>
    </location>
</feature>
<organism evidence="4 5">
    <name type="scientific">Exaiptasia diaphana</name>
    <name type="common">Tropical sea anemone</name>
    <name type="synonym">Aiptasia pulchella</name>
    <dbReference type="NCBI Taxonomy" id="2652724"/>
    <lineage>
        <taxon>Eukaryota</taxon>
        <taxon>Metazoa</taxon>
        <taxon>Cnidaria</taxon>
        <taxon>Anthozoa</taxon>
        <taxon>Hexacorallia</taxon>
        <taxon>Actiniaria</taxon>
        <taxon>Aiptasiidae</taxon>
        <taxon>Exaiptasia</taxon>
    </lineage>
</organism>
<evidence type="ECO:0000259" key="3">
    <source>
        <dbReference type="Pfam" id="PF01562"/>
    </source>
</evidence>
<keyword evidence="2" id="KW-0732">Signal</keyword>
<dbReference type="GeneID" id="110252027"/>
<evidence type="ECO:0000313" key="5">
    <source>
        <dbReference type="Proteomes" id="UP000887567"/>
    </source>
</evidence>
<protein>
    <recommendedName>
        <fullName evidence="3">Peptidase M12B propeptide domain-containing protein</fullName>
    </recommendedName>
</protein>